<dbReference type="SUPFAM" id="SSF88946">
    <property type="entry name" value="Sigma2 domain of RNA polymerase sigma factors"/>
    <property type="match status" value="1"/>
</dbReference>
<dbReference type="SUPFAM" id="SSF88659">
    <property type="entry name" value="Sigma3 and sigma4 domains of RNA polymerase sigma factors"/>
    <property type="match status" value="1"/>
</dbReference>
<dbReference type="PANTHER" id="PTHR43133">
    <property type="entry name" value="RNA POLYMERASE ECF-TYPE SIGMA FACTO"/>
    <property type="match status" value="1"/>
</dbReference>
<dbReference type="Gene3D" id="1.10.10.10">
    <property type="entry name" value="Winged helix-like DNA-binding domain superfamily/Winged helix DNA-binding domain"/>
    <property type="match status" value="1"/>
</dbReference>
<dbReference type="NCBIfam" id="NF009180">
    <property type="entry name" value="PRK12528.1"/>
    <property type="match status" value="1"/>
</dbReference>
<organism evidence="7 8">
    <name type="scientific">Azomonas macrocytogenes</name>
    <name type="common">Azotobacter macrocytogenes</name>
    <dbReference type="NCBI Taxonomy" id="69962"/>
    <lineage>
        <taxon>Bacteria</taxon>
        <taxon>Pseudomonadati</taxon>
        <taxon>Pseudomonadota</taxon>
        <taxon>Gammaproteobacteria</taxon>
        <taxon>Pseudomonadales</taxon>
        <taxon>Pseudomonadaceae</taxon>
        <taxon>Azomonas</taxon>
    </lineage>
</organism>
<feature type="domain" description="RNA polymerase sigma-70 region 2" evidence="5">
    <location>
        <begin position="14"/>
        <end position="79"/>
    </location>
</feature>
<keyword evidence="4" id="KW-0804">Transcription</keyword>
<dbReference type="RefSeq" id="WP_183166027.1">
    <property type="nucleotide sequence ID" value="NZ_JACHXI010000005.1"/>
</dbReference>
<comment type="similarity">
    <text evidence="1">Belongs to the sigma-70 factor family. ECF subfamily.</text>
</comment>
<evidence type="ECO:0000313" key="7">
    <source>
        <dbReference type="EMBL" id="MBB3103065.1"/>
    </source>
</evidence>
<dbReference type="InterPro" id="IPR014284">
    <property type="entry name" value="RNA_pol_sigma-70_dom"/>
</dbReference>
<gene>
    <name evidence="7" type="ORF">FHR87_001460</name>
</gene>
<dbReference type="Pfam" id="PF04542">
    <property type="entry name" value="Sigma70_r2"/>
    <property type="match status" value="1"/>
</dbReference>
<dbReference type="GO" id="GO:0016987">
    <property type="term" value="F:sigma factor activity"/>
    <property type="evidence" value="ECO:0007669"/>
    <property type="project" value="UniProtKB-KW"/>
</dbReference>
<accession>A0A839T570</accession>
<comment type="caution">
    <text evidence="7">The sequence shown here is derived from an EMBL/GenBank/DDBJ whole genome shotgun (WGS) entry which is preliminary data.</text>
</comment>
<dbReference type="GO" id="GO:0003677">
    <property type="term" value="F:DNA binding"/>
    <property type="evidence" value="ECO:0007669"/>
    <property type="project" value="InterPro"/>
</dbReference>
<keyword evidence="2" id="KW-0805">Transcription regulation</keyword>
<feature type="domain" description="RNA polymerase sigma factor 70 region 4 type 2" evidence="6">
    <location>
        <begin position="110"/>
        <end position="162"/>
    </location>
</feature>
<dbReference type="InterPro" id="IPR013325">
    <property type="entry name" value="RNA_pol_sigma_r2"/>
</dbReference>
<dbReference type="InterPro" id="IPR036388">
    <property type="entry name" value="WH-like_DNA-bd_sf"/>
</dbReference>
<keyword evidence="8" id="KW-1185">Reference proteome</keyword>
<dbReference type="Pfam" id="PF08281">
    <property type="entry name" value="Sigma70_r4_2"/>
    <property type="match status" value="1"/>
</dbReference>
<proteinExistence type="inferred from homology"/>
<evidence type="ECO:0000259" key="6">
    <source>
        <dbReference type="Pfam" id="PF08281"/>
    </source>
</evidence>
<dbReference type="AlphaFoldDB" id="A0A839T570"/>
<dbReference type="EMBL" id="JACHXI010000005">
    <property type="protein sequence ID" value="MBB3103065.1"/>
    <property type="molecule type" value="Genomic_DNA"/>
</dbReference>
<dbReference type="InterPro" id="IPR013249">
    <property type="entry name" value="RNA_pol_sigma70_r4_t2"/>
</dbReference>
<evidence type="ECO:0000256" key="4">
    <source>
        <dbReference type="ARBA" id="ARBA00023163"/>
    </source>
</evidence>
<dbReference type="NCBIfam" id="TIGR02937">
    <property type="entry name" value="sigma70-ECF"/>
    <property type="match status" value="1"/>
</dbReference>
<dbReference type="GO" id="GO:0006352">
    <property type="term" value="P:DNA-templated transcription initiation"/>
    <property type="evidence" value="ECO:0007669"/>
    <property type="project" value="InterPro"/>
</dbReference>
<reference evidence="7 8" key="1">
    <citation type="submission" date="2020-08" db="EMBL/GenBank/DDBJ databases">
        <title>Genomic Encyclopedia of Type Strains, Phase III (KMG-III): the genomes of soil and plant-associated and newly described type strains.</title>
        <authorList>
            <person name="Whitman W."/>
        </authorList>
    </citation>
    <scope>NUCLEOTIDE SEQUENCE [LARGE SCALE GENOMIC DNA]</scope>
    <source>
        <strain evidence="7 8">CECT 4462</strain>
    </source>
</reference>
<protein>
    <submittedName>
        <fullName evidence="7">RNA polymerase sigma-70 factor (ECF subfamily)</fullName>
    </submittedName>
</protein>
<keyword evidence="3" id="KW-0731">Sigma factor</keyword>
<evidence type="ECO:0000256" key="2">
    <source>
        <dbReference type="ARBA" id="ARBA00023015"/>
    </source>
</evidence>
<dbReference type="InterPro" id="IPR007627">
    <property type="entry name" value="RNA_pol_sigma70_r2"/>
</dbReference>
<evidence type="ECO:0000256" key="1">
    <source>
        <dbReference type="ARBA" id="ARBA00010641"/>
    </source>
</evidence>
<dbReference type="InterPro" id="IPR013324">
    <property type="entry name" value="RNA_pol_sigma_r3/r4-like"/>
</dbReference>
<evidence type="ECO:0000313" key="8">
    <source>
        <dbReference type="Proteomes" id="UP000549250"/>
    </source>
</evidence>
<dbReference type="Gene3D" id="1.10.1740.10">
    <property type="match status" value="1"/>
</dbReference>
<evidence type="ECO:0000256" key="3">
    <source>
        <dbReference type="ARBA" id="ARBA00023082"/>
    </source>
</evidence>
<sequence length="169" mass="19711">MSNTTDPNAILATLYRENHRWLRGWLNRQLQCPQDAADLTQDTFLRALYSRQLEEIQEPRAFLGTLARRLLCNFWRRRQLERSYLEALVLLPDNCVPSEEDIALVREAIEAIDQLLDGLPRRARRAFLLNRLDGLTQPEIAARLGISLATVERDLRRAYLHCLTYPEQP</sequence>
<name>A0A839T570_AZOMA</name>
<dbReference type="InterPro" id="IPR039425">
    <property type="entry name" value="RNA_pol_sigma-70-like"/>
</dbReference>
<dbReference type="CDD" id="cd06171">
    <property type="entry name" value="Sigma70_r4"/>
    <property type="match status" value="1"/>
</dbReference>
<dbReference type="PANTHER" id="PTHR43133:SF63">
    <property type="entry name" value="RNA POLYMERASE SIGMA FACTOR FECI-RELATED"/>
    <property type="match status" value="1"/>
</dbReference>
<dbReference type="Proteomes" id="UP000549250">
    <property type="component" value="Unassembled WGS sequence"/>
</dbReference>
<evidence type="ECO:0000259" key="5">
    <source>
        <dbReference type="Pfam" id="PF04542"/>
    </source>
</evidence>